<dbReference type="STRING" id="205917.A0A4Y9XST4"/>
<evidence type="ECO:0000256" key="1">
    <source>
        <dbReference type="ARBA" id="ARBA00019186"/>
    </source>
</evidence>
<dbReference type="InterPro" id="IPR038389">
    <property type="entry name" value="PSMG2_sf"/>
</dbReference>
<organism evidence="4 5">
    <name type="scientific">Dentipellis fragilis</name>
    <dbReference type="NCBI Taxonomy" id="205917"/>
    <lineage>
        <taxon>Eukaryota</taxon>
        <taxon>Fungi</taxon>
        <taxon>Dikarya</taxon>
        <taxon>Basidiomycota</taxon>
        <taxon>Agaricomycotina</taxon>
        <taxon>Agaricomycetes</taxon>
        <taxon>Russulales</taxon>
        <taxon>Hericiaceae</taxon>
        <taxon>Dentipellis</taxon>
    </lineage>
</organism>
<name>A0A4Y9XST4_9AGAM</name>
<evidence type="ECO:0000313" key="4">
    <source>
        <dbReference type="EMBL" id="TFY51589.1"/>
    </source>
</evidence>
<dbReference type="Gene3D" id="3.40.50.10900">
    <property type="entry name" value="PAC-like subunit"/>
    <property type="match status" value="1"/>
</dbReference>
<dbReference type="GO" id="GO:0043248">
    <property type="term" value="P:proteasome assembly"/>
    <property type="evidence" value="ECO:0007669"/>
    <property type="project" value="TreeGrafter"/>
</dbReference>
<accession>A0A4Y9XST4</accession>
<dbReference type="SUPFAM" id="SSF159659">
    <property type="entry name" value="Cgl1923-like"/>
    <property type="match status" value="1"/>
</dbReference>
<evidence type="ECO:0000256" key="2">
    <source>
        <dbReference type="ARBA" id="ARBA00023186"/>
    </source>
</evidence>
<dbReference type="InterPro" id="IPR016562">
    <property type="entry name" value="Proteasome_assmbl_chp_2_euk"/>
</dbReference>
<sequence length="176" mass="19283">MDLAMPFYHPKSSTSKLHGKALVVPVVSTANVSQLAADLLIASLGLRCIGLFDPRDIVPVVGGRDDGEEGVTTPLELYGSDASSVVVIQQRSPALKARKQEFIDSLLKFIEESQFSAILFLSGVDSSNRTDEQMQYAYYLFTITTLSTYSYPSPQRTNLPHPPPTKPLLHLHAALH</sequence>
<dbReference type="AlphaFoldDB" id="A0A4Y9XST4"/>
<evidence type="ECO:0000256" key="3">
    <source>
        <dbReference type="ARBA" id="ARBA00025745"/>
    </source>
</evidence>
<gene>
    <name evidence="4" type="ORF">EVG20_g10928</name>
</gene>
<dbReference type="PANTHER" id="PTHR12970">
    <property type="entry name" value="PROTEASOME ASSEMBLY CHAPERONE 2"/>
    <property type="match status" value="1"/>
</dbReference>
<dbReference type="OrthoDB" id="10260712at2759"/>
<dbReference type="EMBL" id="SEOQ01001481">
    <property type="protein sequence ID" value="TFY51589.1"/>
    <property type="molecule type" value="Genomic_DNA"/>
</dbReference>
<reference evidence="4 5" key="1">
    <citation type="submission" date="2019-02" db="EMBL/GenBank/DDBJ databases">
        <title>Genome sequencing of the rare red list fungi Dentipellis fragilis.</title>
        <authorList>
            <person name="Buettner E."/>
            <person name="Kellner H."/>
        </authorList>
    </citation>
    <scope>NUCLEOTIDE SEQUENCE [LARGE SCALE GENOMIC DNA]</scope>
    <source>
        <strain evidence="4 5">DSM 105465</strain>
    </source>
</reference>
<proteinExistence type="inferred from homology"/>
<comment type="caution">
    <text evidence="4">The sequence shown here is derived from an EMBL/GenBank/DDBJ whole genome shotgun (WGS) entry which is preliminary data.</text>
</comment>
<dbReference type="PANTHER" id="PTHR12970:SF1">
    <property type="entry name" value="PROTEASOME ASSEMBLY CHAPERONE 2"/>
    <property type="match status" value="1"/>
</dbReference>
<dbReference type="GO" id="GO:0005829">
    <property type="term" value="C:cytosol"/>
    <property type="evidence" value="ECO:0007669"/>
    <property type="project" value="TreeGrafter"/>
</dbReference>
<dbReference type="InterPro" id="IPR019151">
    <property type="entry name" value="Proteasome_assmbl_chaperone_2"/>
</dbReference>
<dbReference type="Pfam" id="PF09754">
    <property type="entry name" value="PAC2"/>
    <property type="match status" value="1"/>
</dbReference>
<keyword evidence="5" id="KW-1185">Reference proteome</keyword>
<feature type="non-terminal residue" evidence="4">
    <location>
        <position position="176"/>
    </location>
</feature>
<comment type="similarity">
    <text evidence="3">Belongs to the PSMG2 family.</text>
</comment>
<keyword evidence="2" id="KW-0143">Chaperone</keyword>
<protein>
    <recommendedName>
        <fullName evidence="1">Proteasome assembly chaperone 2</fullName>
    </recommendedName>
</protein>
<evidence type="ECO:0000313" key="5">
    <source>
        <dbReference type="Proteomes" id="UP000298327"/>
    </source>
</evidence>
<dbReference type="Proteomes" id="UP000298327">
    <property type="component" value="Unassembled WGS sequence"/>
</dbReference>
<dbReference type="GO" id="GO:0005634">
    <property type="term" value="C:nucleus"/>
    <property type="evidence" value="ECO:0007669"/>
    <property type="project" value="TreeGrafter"/>
</dbReference>